<evidence type="ECO:0000256" key="1">
    <source>
        <dbReference type="SAM" id="MobiDB-lite"/>
    </source>
</evidence>
<dbReference type="Proteomes" id="UP000501868">
    <property type="component" value="Chromosome"/>
</dbReference>
<protein>
    <submittedName>
        <fullName evidence="2">Uncharacterized protein</fullName>
    </submittedName>
</protein>
<accession>A0A6H1NVS3</accession>
<evidence type="ECO:0000313" key="2">
    <source>
        <dbReference type="EMBL" id="QIZ05335.1"/>
    </source>
</evidence>
<dbReference type="EMBL" id="CP051128">
    <property type="protein sequence ID" value="QIZ05335.1"/>
    <property type="molecule type" value="Genomic_DNA"/>
</dbReference>
<proteinExistence type="predicted"/>
<organism evidence="2 3">
    <name type="scientific">Priestia megaterium</name>
    <name type="common">Bacillus megaterium</name>
    <dbReference type="NCBI Taxonomy" id="1404"/>
    <lineage>
        <taxon>Bacteria</taxon>
        <taxon>Bacillati</taxon>
        <taxon>Bacillota</taxon>
        <taxon>Bacilli</taxon>
        <taxon>Bacillales</taxon>
        <taxon>Bacillaceae</taxon>
        <taxon>Priestia</taxon>
    </lineage>
</organism>
<reference evidence="2 3" key="1">
    <citation type="submission" date="2020-04" db="EMBL/GenBank/DDBJ databases">
        <title>Genome-Wide Identification of 5-Methylcytosine Sites in Bacterial Genomes By High-Throughput Sequencing of MspJI Restriction Fragments.</title>
        <authorList>
            <person name="Wu V."/>
        </authorList>
    </citation>
    <scope>NUCLEOTIDE SEQUENCE [LARGE SCALE GENOMIC DNA]</scope>
    <source>
        <strain evidence="2 3">S2</strain>
    </source>
</reference>
<gene>
    <name evidence="2" type="ORF">HFZ78_02470</name>
</gene>
<reference evidence="2 3" key="2">
    <citation type="submission" date="2020-04" db="EMBL/GenBank/DDBJ databases">
        <authorList>
            <person name="Fomenkov A."/>
            <person name="Anton B.P."/>
            <person name="Roberts R.J."/>
        </authorList>
    </citation>
    <scope>NUCLEOTIDE SEQUENCE [LARGE SCALE GENOMIC DNA]</scope>
    <source>
        <strain evidence="2 3">S2</strain>
    </source>
</reference>
<name>A0A6H1NVS3_PRIMG</name>
<dbReference type="AlphaFoldDB" id="A0A6H1NVS3"/>
<sequence>MDQEKMLQQFKDYGFEQVEYLGNSTYRLHIMSDVTGASYPLYVKTATSEKGGMFVHFEEADFEENDTVPLQVRSAALDILKELKLLSVPQSVEKNNNGSMARDLGEMKKLGKEMSNMKTGTQQLEEENLIPDPLQ</sequence>
<feature type="region of interest" description="Disordered" evidence="1">
    <location>
        <begin position="116"/>
        <end position="135"/>
    </location>
</feature>
<evidence type="ECO:0000313" key="3">
    <source>
        <dbReference type="Proteomes" id="UP000501868"/>
    </source>
</evidence>